<organism evidence="14 15">
    <name type="scientific">Luteolibacter arcticus</name>
    <dbReference type="NCBI Taxonomy" id="1581411"/>
    <lineage>
        <taxon>Bacteria</taxon>
        <taxon>Pseudomonadati</taxon>
        <taxon>Verrucomicrobiota</taxon>
        <taxon>Verrucomicrobiia</taxon>
        <taxon>Verrucomicrobiales</taxon>
        <taxon>Verrucomicrobiaceae</taxon>
        <taxon>Luteolibacter</taxon>
    </lineage>
</organism>
<evidence type="ECO:0000256" key="12">
    <source>
        <dbReference type="HAMAP-Rule" id="MF_01987"/>
    </source>
</evidence>
<dbReference type="CDD" id="cd01174">
    <property type="entry name" value="ribokinase"/>
    <property type="match status" value="1"/>
</dbReference>
<comment type="subunit">
    <text evidence="12">Homodimer.</text>
</comment>
<keyword evidence="11 12" id="KW-0119">Carbohydrate metabolism</keyword>
<evidence type="ECO:0000256" key="1">
    <source>
        <dbReference type="ARBA" id="ARBA00005380"/>
    </source>
</evidence>
<feature type="binding site" evidence="12">
    <location>
        <begin position="37"/>
        <end position="41"/>
    </location>
    <ligand>
        <name>substrate</name>
    </ligand>
</feature>
<dbReference type="PROSITE" id="PS00584">
    <property type="entry name" value="PFKB_KINASES_2"/>
    <property type="match status" value="1"/>
</dbReference>
<keyword evidence="6 12" id="KW-0547">Nucleotide-binding</keyword>
<comment type="subcellular location">
    <subcellularLocation>
        <location evidence="12">Cytoplasm</location>
    </subcellularLocation>
</comment>
<proteinExistence type="inferred from homology"/>
<dbReference type="InterPro" id="IPR011611">
    <property type="entry name" value="PfkB_dom"/>
</dbReference>
<sequence length="298" mass="30404">MKVVVIASYVSELIFRVPRLMRPGETQAGAFREGLGGKGFNMTIAAGRCGAEVLPVMKLGTDAYAAKATDFLRSEGISCDHVNQAAVGVPSGCGVILVGDDGENAIAIDPGANALLDESDIGAAQSHIASASVVLAQLECPVAAVLGAFRLARAAGVMTVLNPAPAPTVPLPDELLALTDVITPNESEAAALTGYGVDGDWRVAARRLQSMGPGAVAITLGSRGVGLLHGAMELHLPAPTVDAIDTSGAGDAFNGALVARLASGHTLEQACLFAVRYAAIQVTRRGTSSAMPWGREVP</sequence>
<comment type="similarity">
    <text evidence="1">Belongs to the carbohydrate kinase pfkB family.</text>
</comment>
<evidence type="ECO:0000259" key="13">
    <source>
        <dbReference type="Pfam" id="PF00294"/>
    </source>
</evidence>
<feature type="binding site" evidence="12">
    <location>
        <position position="284"/>
    </location>
    <ligand>
        <name>K(+)</name>
        <dbReference type="ChEBI" id="CHEBI:29103"/>
    </ligand>
</feature>
<dbReference type="InterPro" id="IPR002173">
    <property type="entry name" value="Carboh/pur_kinase_PfkB_CS"/>
</dbReference>
<name>A0ABT3GIS2_9BACT</name>
<comment type="caution">
    <text evidence="12">Lacks conserved residue(s) required for the propagation of feature annotation.</text>
</comment>
<dbReference type="Proteomes" id="UP001320876">
    <property type="component" value="Unassembled WGS sequence"/>
</dbReference>
<keyword evidence="8 12" id="KW-0067">ATP-binding</keyword>
<feature type="binding site" evidence="12">
    <location>
        <begin position="250"/>
        <end position="251"/>
    </location>
    <ligand>
        <name>ATP</name>
        <dbReference type="ChEBI" id="CHEBI:30616"/>
    </ligand>
</feature>
<comment type="cofactor">
    <cofactor evidence="12">
        <name>Mg(2+)</name>
        <dbReference type="ChEBI" id="CHEBI:18420"/>
    </cofactor>
    <text evidence="12">Requires a divalent cation, most likely magnesium in vivo, as an electrophilic catalyst to aid phosphoryl group transfer. It is the chelate of the metal and the nucleotide that is the actual substrate.</text>
</comment>
<reference evidence="14 15" key="1">
    <citation type="submission" date="2022-10" db="EMBL/GenBank/DDBJ databases">
        <title>Luteolibacter arcticus strain CCTCC AB 2014275, whole genome shotgun sequencing project.</title>
        <authorList>
            <person name="Zhao G."/>
            <person name="Shen L."/>
        </authorList>
    </citation>
    <scope>NUCLEOTIDE SEQUENCE [LARGE SCALE GENOMIC DNA]</scope>
    <source>
        <strain evidence="14 15">CCTCC AB 2014275</strain>
    </source>
</reference>
<dbReference type="Pfam" id="PF00294">
    <property type="entry name" value="PfkB"/>
    <property type="match status" value="1"/>
</dbReference>
<evidence type="ECO:0000256" key="4">
    <source>
        <dbReference type="ARBA" id="ARBA00022679"/>
    </source>
</evidence>
<keyword evidence="9 12" id="KW-0460">Magnesium</keyword>
<evidence type="ECO:0000256" key="2">
    <source>
        <dbReference type="ARBA" id="ARBA00012035"/>
    </source>
</evidence>
<dbReference type="PANTHER" id="PTHR10584:SF166">
    <property type="entry name" value="RIBOKINASE"/>
    <property type="match status" value="1"/>
</dbReference>
<feature type="binding site" evidence="12">
    <location>
        <position position="251"/>
    </location>
    <ligand>
        <name>substrate</name>
    </ligand>
</feature>
<dbReference type="Gene3D" id="3.40.1190.20">
    <property type="match status" value="1"/>
</dbReference>
<evidence type="ECO:0000256" key="9">
    <source>
        <dbReference type="ARBA" id="ARBA00022842"/>
    </source>
</evidence>
<dbReference type="InterPro" id="IPR029056">
    <property type="entry name" value="Ribokinase-like"/>
</dbReference>
<comment type="similarity">
    <text evidence="12">Belongs to the carbohydrate kinase PfkB family. Ribokinase subfamily.</text>
</comment>
<evidence type="ECO:0000256" key="6">
    <source>
        <dbReference type="ARBA" id="ARBA00022741"/>
    </source>
</evidence>
<evidence type="ECO:0000256" key="5">
    <source>
        <dbReference type="ARBA" id="ARBA00022723"/>
    </source>
</evidence>
<dbReference type="PANTHER" id="PTHR10584">
    <property type="entry name" value="SUGAR KINASE"/>
    <property type="match status" value="1"/>
</dbReference>
<gene>
    <name evidence="12" type="primary">rbsK</name>
    <name evidence="14" type="ORF">OKA05_12610</name>
</gene>
<evidence type="ECO:0000256" key="11">
    <source>
        <dbReference type="ARBA" id="ARBA00023277"/>
    </source>
</evidence>
<accession>A0ABT3GIS2</accession>
<evidence type="ECO:0000313" key="15">
    <source>
        <dbReference type="Proteomes" id="UP001320876"/>
    </source>
</evidence>
<feature type="domain" description="Carbohydrate kinase PfkB" evidence="13">
    <location>
        <begin position="2"/>
        <end position="292"/>
    </location>
</feature>
<keyword evidence="15" id="KW-1185">Reference proteome</keyword>
<feature type="active site" description="Proton acceptor" evidence="12">
    <location>
        <position position="251"/>
    </location>
</feature>
<comment type="function">
    <text evidence="12">Catalyzes the phosphorylation of ribose at O-5 in a reaction requiring ATP and magnesium. The resulting D-ribose-5-phosphate can then be used either for sythesis of nucleotides, histidine, and tryptophan, or as a component of the pentose phosphate pathway.</text>
</comment>
<comment type="catalytic activity">
    <reaction evidence="12">
        <text>D-ribose + ATP = D-ribose 5-phosphate + ADP + H(+)</text>
        <dbReference type="Rhea" id="RHEA:13697"/>
        <dbReference type="ChEBI" id="CHEBI:15378"/>
        <dbReference type="ChEBI" id="CHEBI:30616"/>
        <dbReference type="ChEBI" id="CHEBI:47013"/>
        <dbReference type="ChEBI" id="CHEBI:78346"/>
        <dbReference type="ChEBI" id="CHEBI:456216"/>
        <dbReference type="EC" id="2.7.1.15"/>
    </reaction>
</comment>
<keyword evidence="4 12" id="KW-0808">Transferase</keyword>
<keyword evidence="10 12" id="KW-0630">Potassium</keyword>
<evidence type="ECO:0000256" key="7">
    <source>
        <dbReference type="ARBA" id="ARBA00022777"/>
    </source>
</evidence>
<evidence type="ECO:0000256" key="10">
    <source>
        <dbReference type="ARBA" id="ARBA00022958"/>
    </source>
</evidence>
<dbReference type="PRINTS" id="PR00990">
    <property type="entry name" value="RIBOKINASE"/>
</dbReference>
<evidence type="ECO:0000256" key="8">
    <source>
        <dbReference type="ARBA" id="ARBA00022840"/>
    </source>
</evidence>
<feature type="binding site" evidence="12">
    <location>
        <position position="286"/>
    </location>
    <ligand>
        <name>K(+)</name>
        <dbReference type="ChEBI" id="CHEBI:29103"/>
    </ligand>
</feature>
<keyword evidence="7 12" id="KW-0418">Kinase</keyword>
<dbReference type="InterPro" id="IPR011877">
    <property type="entry name" value="Ribokinase"/>
</dbReference>
<dbReference type="EC" id="2.7.1.15" evidence="2 12"/>
<dbReference type="InterPro" id="IPR002139">
    <property type="entry name" value="Ribo/fructo_kinase"/>
</dbReference>
<feature type="binding site" evidence="12">
    <location>
        <position position="185"/>
    </location>
    <ligand>
        <name>ATP</name>
        <dbReference type="ChEBI" id="CHEBI:30616"/>
    </ligand>
</feature>
<dbReference type="SUPFAM" id="SSF53613">
    <property type="entry name" value="Ribokinase-like"/>
    <property type="match status" value="1"/>
</dbReference>
<evidence type="ECO:0000313" key="14">
    <source>
        <dbReference type="EMBL" id="MCW1923399.1"/>
    </source>
</evidence>
<dbReference type="RefSeq" id="WP_264487504.1">
    <property type="nucleotide sequence ID" value="NZ_JAPDDT010000004.1"/>
</dbReference>
<feature type="binding site" evidence="12">
    <location>
        <position position="281"/>
    </location>
    <ligand>
        <name>K(+)</name>
        <dbReference type="ChEBI" id="CHEBI:29103"/>
    </ligand>
</feature>
<comment type="activity regulation">
    <text evidence="12">Activated by a monovalent cation that binds near, but not in, the active site. The most likely occupant of the site in vivo is potassium. Ion binding induces a conformational change that may alter substrate affinity.</text>
</comment>
<feature type="binding site" evidence="12">
    <location>
        <position position="247"/>
    </location>
    <ligand>
        <name>K(+)</name>
        <dbReference type="ChEBI" id="CHEBI:29103"/>
    </ligand>
</feature>
<feature type="binding site" evidence="12">
    <location>
        <begin position="219"/>
        <end position="224"/>
    </location>
    <ligand>
        <name>ATP</name>
        <dbReference type="ChEBI" id="CHEBI:30616"/>
    </ligand>
</feature>
<dbReference type="HAMAP" id="MF_01987">
    <property type="entry name" value="Ribokinase"/>
    <property type="match status" value="1"/>
</dbReference>
<keyword evidence="5 12" id="KW-0479">Metal-binding</keyword>
<comment type="pathway">
    <text evidence="12">Carbohydrate metabolism; D-ribose degradation; D-ribose 5-phosphate from beta-D-ribopyranose: step 2/2.</text>
</comment>
<keyword evidence="12" id="KW-0963">Cytoplasm</keyword>
<comment type="caution">
    <text evidence="14">The sequence shown here is derived from an EMBL/GenBank/DDBJ whole genome shotgun (WGS) entry which is preliminary data.</text>
</comment>
<feature type="binding site" evidence="12">
    <location>
        <position position="139"/>
    </location>
    <ligand>
        <name>substrate</name>
    </ligand>
</feature>
<protein>
    <recommendedName>
        <fullName evidence="3 12">Ribokinase</fullName>
        <shortName evidence="12">RK</shortName>
        <ecNumber evidence="2 12">2.7.1.15</ecNumber>
    </recommendedName>
</protein>
<dbReference type="EMBL" id="JAPDDT010000004">
    <property type="protein sequence ID" value="MCW1923399.1"/>
    <property type="molecule type" value="Genomic_DNA"/>
</dbReference>
<evidence type="ECO:0000256" key="3">
    <source>
        <dbReference type="ARBA" id="ARBA00016943"/>
    </source>
</evidence>
<feature type="binding site" evidence="12">
    <location>
        <position position="245"/>
    </location>
    <ligand>
        <name>K(+)</name>
        <dbReference type="ChEBI" id="CHEBI:29103"/>
    </ligand>
</feature>